<name>A0A0R1X6X6_9LACO</name>
<dbReference type="Gene3D" id="3.10.20.320">
    <property type="entry name" value="Putative peptidoglycan bound protein (lpxtg motif)"/>
    <property type="match status" value="1"/>
</dbReference>
<keyword evidence="4" id="KW-1185">Reference proteome</keyword>
<dbReference type="Pfam" id="PF06458">
    <property type="entry name" value="MucBP"/>
    <property type="match status" value="1"/>
</dbReference>
<dbReference type="InterPro" id="IPR009459">
    <property type="entry name" value="MucBP_dom"/>
</dbReference>
<sequence length="237" mass="27186">MLGHFKTGNPVWVYYIDIDSGENIMAPQLLRGIQGCKYHIDKKEFPHYRFIKMEGQANGTFDMQRRDVKLYYRKQSWQNVEDINTYLQIDQTTKVYDTVNGMPINDPVPAGIVVKAFHRVDAESGDTWYELGAGQWVKYENMRVVNDPFTDEKIPSSIADNLTIMPLKDVQGTIDYLPGKAADVFDAPYGKKIDTIKDGKRIQITGRLNDNGEITWYQIGKNRFITGNYVIVDGQDE</sequence>
<dbReference type="EMBL" id="AZGM01000116">
    <property type="protein sequence ID" value="KRM25557.1"/>
    <property type="molecule type" value="Genomic_DNA"/>
</dbReference>
<dbReference type="RefSeq" id="WP_047768051.1">
    <property type="nucleotide sequence ID" value="NZ_AZGM01000116.1"/>
</dbReference>
<dbReference type="OrthoDB" id="2329985at2"/>
<dbReference type="PATRIC" id="fig|1423782.4.peg.709"/>
<comment type="caution">
    <text evidence="3">The sequence shown here is derived from an EMBL/GenBank/DDBJ whole genome shotgun (WGS) entry which is preliminary data.</text>
</comment>
<gene>
    <name evidence="3" type="ORF">FD32_GL000685</name>
</gene>
<evidence type="ECO:0000259" key="2">
    <source>
        <dbReference type="Pfam" id="PF06458"/>
    </source>
</evidence>
<reference evidence="3 4" key="1">
    <citation type="journal article" date="2015" name="Genome Announc.">
        <title>Expanding the biotechnology potential of lactobacilli through comparative genomics of 213 strains and associated genera.</title>
        <authorList>
            <person name="Sun Z."/>
            <person name="Harris H.M."/>
            <person name="McCann A."/>
            <person name="Guo C."/>
            <person name="Argimon S."/>
            <person name="Zhang W."/>
            <person name="Yang X."/>
            <person name="Jeffery I.B."/>
            <person name="Cooney J.C."/>
            <person name="Kagawa T.F."/>
            <person name="Liu W."/>
            <person name="Song Y."/>
            <person name="Salvetti E."/>
            <person name="Wrobel A."/>
            <person name="Rasinkangas P."/>
            <person name="Parkhill J."/>
            <person name="Rea M.C."/>
            <person name="O'Sullivan O."/>
            <person name="Ritari J."/>
            <person name="Douillard F.P."/>
            <person name="Paul Ross R."/>
            <person name="Yang R."/>
            <person name="Briner A.E."/>
            <person name="Felis G.E."/>
            <person name="de Vos W.M."/>
            <person name="Barrangou R."/>
            <person name="Klaenhammer T.R."/>
            <person name="Caufield P.W."/>
            <person name="Cui Y."/>
            <person name="Zhang H."/>
            <person name="O'Toole P.W."/>
        </authorList>
    </citation>
    <scope>NUCLEOTIDE SEQUENCE [LARGE SCALE GENOMIC DNA]</scope>
    <source>
        <strain evidence="3 4">DSM 6035</strain>
    </source>
</reference>
<feature type="domain" description="MucBP" evidence="2">
    <location>
        <begin position="10"/>
        <end position="73"/>
    </location>
</feature>
<accession>A0A0R1X6X6</accession>
<organism evidence="3 4">
    <name type="scientific">Limosilactobacillus panis DSM 6035</name>
    <dbReference type="NCBI Taxonomy" id="1423782"/>
    <lineage>
        <taxon>Bacteria</taxon>
        <taxon>Bacillati</taxon>
        <taxon>Bacillota</taxon>
        <taxon>Bacilli</taxon>
        <taxon>Lactobacillales</taxon>
        <taxon>Lactobacillaceae</taxon>
        <taxon>Limosilactobacillus</taxon>
    </lineage>
</organism>
<proteinExistence type="predicted"/>
<dbReference type="STRING" id="1423782.FD32_GL000685"/>
<keyword evidence="1" id="KW-0677">Repeat</keyword>
<protein>
    <recommendedName>
        <fullName evidence="2">MucBP domain-containing protein</fullName>
    </recommendedName>
</protein>
<evidence type="ECO:0000256" key="1">
    <source>
        <dbReference type="ARBA" id="ARBA00022737"/>
    </source>
</evidence>
<evidence type="ECO:0000313" key="4">
    <source>
        <dbReference type="Proteomes" id="UP000051412"/>
    </source>
</evidence>
<dbReference type="AlphaFoldDB" id="A0A0R1X6X6"/>
<evidence type="ECO:0000313" key="3">
    <source>
        <dbReference type="EMBL" id="KRM25557.1"/>
    </source>
</evidence>
<dbReference type="Proteomes" id="UP000051412">
    <property type="component" value="Unassembled WGS sequence"/>
</dbReference>